<proteinExistence type="predicted"/>
<dbReference type="AlphaFoldDB" id="A0A6G1JBG8"/>
<gene>
    <name evidence="3" type="ORF">K458DRAFT_402060</name>
</gene>
<feature type="chain" id="PRO_5026038739" evidence="2">
    <location>
        <begin position="25"/>
        <end position="474"/>
    </location>
</feature>
<name>A0A6G1JBG8_9PLEO</name>
<protein>
    <submittedName>
        <fullName evidence="3">Uncharacterized protein</fullName>
    </submittedName>
</protein>
<keyword evidence="1" id="KW-0175">Coiled coil</keyword>
<dbReference type="OrthoDB" id="5351220at2759"/>
<evidence type="ECO:0000313" key="3">
    <source>
        <dbReference type="EMBL" id="KAF2687570.1"/>
    </source>
</evidence>
<sequence length="474" mass="53046">MQSKLLTLSFVWLFNASHLQPTSTSGTRCSYPKSVIYSMAANGLLSTWCIEKISKHPAISDQRSSLARDADENYWWDETLPALRQLDRVAQSNIQIELVYRSQYLTATCNFGILEDSFDDTDIGLGASCGNGERNGTLGGSMRLKNPNTGAERTFGITNHHVLAGSLTGNGPFTTFEDPINVESPSRPDCDAYVTSLNDTIDNLRLNAERLRDRKKTSRLEKAEGRLKEWEDELARVQSFDMHVGQVFASSGFRWAQNKTRDETPKDAWPLDWSLTAIERRATSSIFYELDNHRRSVVGYCSLNPHQGYRVFKKGRTSGATHGFVSATQSDVRLLVPKPENGLTAQSTKLDNFSIDLRCHVMIADRSNYLRGEEFIRPGDSGSLILLDPDNFALEEEDVGFKRSKWETFDSGFSSASAEQQRSKKALIAGLAFGGHPGFLLSYMMPMDLVVQDIEDVTGWKVVEPTYAGLVERY</sequence>
<organism evidence="3 4">
    <name type="scientific">Lentithecium fluviatile CBS 122367</name>
    <dbReference type="NCBI Taxonomy" id="1168545"/>
    <lineage>
        <taxon>Eukaryota</taxon>
        <taxon>Fungi</taxon>
        <taxon>Dikarya</taxon>
        <taxon>Ascomycota</taxon>
        <taxon>Pezizomycotina</taxon>
        <taxon>Dothideomycetes</taxon>
        <taxon>Pleosporomycetidae</taxon>
        <taxon>Pleosporales</taxon>
        <taxon>Massarineae</taxon>
        <taxon>Lentitheciaceae</taxon>
        <taxon>Lentithecium</taxon>
    </lineage>
</organism>
<reference evidence="3" key="1">
    <citation type="journal article" date="2020" name="Stud. Mycol.">
        <title>101 Dothideomycetes genomes: a test case for predicting lifestyles and emergence of pathogens.</title>
        <authorList>
            <person name="Haridas S."/>
            <person name="Albert R."/>
            <person name="Binder M."/>
            <person name="Bloem J."/>
            <person name="Labutti K."/>
            <person name="Salamov A."/>
            <person name="Andreopoulos B."/>
            <person name="Baker S."/>
            <person name="Barry K."/>
            <person name="Bills G."/>
            <person name="Bluhm B."/>
            <person name="Cannon C."/>
            <person name="Castanera R."/>
            <person name="Culley D."/>
            <person name="Daum C."/>
            <person name="Ezra D."/>
            <person name="Gonzalez J."/>
            <person name="Henrissat B."/>
            <person name="Kuo A."/>
            <person name="Liang C."/>
            <person name="Lipzen A."/>
            <person name="Lutzoni F."/>
            <person name="Magnuson J."/>
            <person name="Mondo S."/>
            <person name="Nolan M."/>
            <person name="Ohm R."/>
            <person name="Pangilinan J."/>
            <person name="Park H.-J."/>
            <person name="Ramirez L."/>
            <person name="Alfaro M."/>
            <person name="Sun H."/>
            <person name="Tritt A."/>
            <person name="Yoshinaga Y."/>
            <person name="Zwiers L.-H."/>
            <person name="Turgeon B."/>
            <person name="Goodwin S."/>
            <person name="Spatafora J."/>
            <person name="Crous P."/>
            <person name="Grigoriev I."/>
        </authorList>
    </citation>
    <scope>NUCLEOTIDE SEQUENCE</scope>
    <source>
        <strain evidence="3">CBS 122367</strain>
    </source>
</reference>
<keyword evidence="4" id="KW-1185">Reference proteome</keyword>
<evidence type="ECO:0000256" key="1">
    <source>
        <dbReference type="SAM" id="Coils"/>
    </source>
</evidence>
<evidence type="ECO:0000313" key="4">
    <source>
        <dbReference type="Proteomes" id="UP000799291"/>
    </source>
</evidence>
<dbReference type="EMBL" id="MU005575">
    <property type="protein sequence ID" value="KAF2687570.1"/>
    <property type="molecule type" value="Genomic_DNA"/>
</dbReference>
<feature type="signal peptide" evidence="2">
    <location>
        <begin position="1"/>
        <end position="24"/>
    </location>
</feature>
<dbReference type="Proteomes" id="UP000799291">
    <property type="component" value="Unassembled WGS sequence"/>
</dbReference>
<feature type="coiled-coil region" evidence="1">
    <location>
        <begin position="194"/>
        <end position="240"/>
    </location>
</feature>
<accession>A0A6G1JBG8</accession>
<evidence type="ECO:0000256" key="2">
    <source>
        <dbReference type="SAM" id="SignalP"/>
    </source>
</evidence>
<keyword evidence="2" id="KW-0732">Signal</keyword>